<dbReference type="Proteomes" id="UP001341840">
    <property type="component" value="Unassembled WGS sequence"/>
</dbReference>
<organism evidence="2 3">
    <name type="scientific">Stylosanthes scabra</name>
    <dbReference type="NCBI Taxonomy" id="79078"/>
    <lineage>
        <taxon>Eukaryota</taxon>
        <taxon>Viridiplantae</taxon>
        <taxon>Streptophyta</taxon>
        <taxon>Embryophyta</taxon>
        <taxon>Tracheophyta</taxon>
        <taxon>Spermatophyta</taxon>
        <taxon>Magnoliopsida</taxon>
        <taxon>eudicotyledons</taxon>
        <taxon>Gunneridae</taxon>
        <taxon>Pentapetalae</taxon>
        <taxon>rosids</taxon>
        <taxon>fabids</taxon>
        <taxon>Fabales</taxon>
        <taxon>Fabaceae</taxon>
        <taxon>Papilionoideae</taxon>
        <taxon>50 kb inversion clade</taxon>
        <taxon>dalbergioids sensu lato</taxon>
        <taxon>Dalbergieae</taxon>
        <taxon>Pterocarpus clade</taxon>
        <taxon>Stylosanthes</taxon>
    </lineage>
</organism>
<feature type="compositionally biased region" description="Acidic residues" evidence="1">
    <location>
        <begin position="52"/>
        <end position="75"/>
    </location>
</feature>
<keyword evidence="3" id="KW-1185">Reference proteome</keyword>
<comment type="caution">
    <text evidence="2">The sequence shown here is derived from an EMBL/GenBank/DDBJ whole genome shotgun (WGS) entry which is preliminary data.</text>
</comment>
<feature type="compositionally biased region" description="Basic and acidic residues" evidence="1">
    <location>
        <begin position="21"/>
        <end position="35"/>
    </location>
</feature>
<gene>
    <name evidence="2" type="ORF">PIB30_098404</name>
</gene>
<sequence>MHMHHNAQRVVDETPLCVHARDAPLRARQPIDKARPSSRTPAIPDPIIISSDSEEDLDPQGSSSEEEEPGLDPEEDNHKEDSSDEEESEYIPEDGPAENQDP</sequence>
<proteinExistence type="predicted"/>
<name>A0ABU6W091_9FABA</name>
<accession>A0ABU6W091</accession>
<evidence type="ECO:0000313" key="2">
    <source>
        <dbReference type="EMBL" id="MED6177468.1"/>
    </source>
</evidence>
<protein>
    <submittedName>
        <fullName evidence="2">Uncharacterized protein</fullName>
    </submittedName>
</protein>
<feature type="compositionally biased region" description="Acidic residues" evidence="1">
    <location>
        <begin position="82"/>
        <end position="102"/>
    </location>
</feature>
<feature type="region of interest" description="Disordered" evidence="1">
    <location>
        <begin position="21"/>
        <end position="102"/>
    </location>
</feature>
<feature type="compositionally biased region" description="Low complexity" evidence="1">
    <location>
        <begin position="41"/>
        <end position="51"/>
    </location>
</feature>
<evidence type="ECO:0000256" key="1">
    <source>
        <dbReference type="SAM" id="MobiDB-lite"/>
    </source>
</evidence>
<evidence type="ECO:0000313" key="3">
    <source>
        <dbReference type="Proteomes" id="UP001341840"/>
    </source>
</evidence>
<reference evidence="2 3" key="1">
    <citation type="journal article" date="2023" name="Plants (Basel)">
        <title>Bridging the Gap: Combining Genomics and Transcriptomics Approaches to Understand Stylosanthes scabra, an Orphan Legume from the Brazilian Caatinga.</title>
        <authorList>
            <person name="Ferreira-Neto J.R.C."/>
            <person name="da Silva M.D."/>
            <person name="Binneck E."/>
            <person name="de Melo N.F."/>
            <person name="da Silva R.H."/>
            <person name="de Melo A.L.T.M."/>
            <person name="Pandolfi V."/>
            <person name="Bustamante F.O."/>
            <person name="Brasileiro-Vidal A.C."/>
            <person name="Benko-Iseppon A.M."/>
        </authorList>
    </citation>
    <scope>NUCLEOTIDE SEQUENCE [LARGE SCALE GENOMIC DNA]</scope>
    <source>
        <tissue evidence="2">Leaves</tissue>
    </source>
</reference>
<dbReference type="EMBL" id="JASCZI010153548">
    <property type="protein sequence ID" value="MED6177468.1"/>
    <property type="molecule type" value="Genomic_DNA"/>
</dbReference>